<dbReference type="GO" id="GO:0006629">
    <property type="term" value="P:lipid metabolic process"/>
    <property type="evidence" value="ECO:0007669"/>
    <property type="project" value="InterPro"/>
</dbReference>
<reference evidence="3" key="2">
    <citation type="submission" date="2019-02" db="EMBL/GenBank/DDBJ databases">
        <title>Granulicella sibirica sp. nov., a psychrotolerant acidobacterium isolated from an organic soil layer in forested tundra, West Siberia.</title>
        <authorList>
            <person name="Oshkin I.Y."/>
            <person name="Kulichevskaya I.S."/>
            <person name="Rijpstra W.I.C."/>
            <person name="Sinninghe Damste J.S."/>
            <person name="Rakitin A.L."/>
            <person name="Ravin N.V."/>
            <person name="Dedysh S.N."/>
        </authorList>
    </citation>
    <scope>NUCLEOTIDE SEQUENCE [LARGE SCALE GENOMIC DNA]</scope>
    <source>
        <strain evidence="3">AF10</strain>
    </source>
</reference>
<dbReference type="GO" id="GO:0008081">
    <property type="term" value="F:phosphoric diester hydrolase activity"/>
    <property type="evidence" value="ECO:0007669"/>
    <property type="project" value="InterPro"/>
</dbReference>
<feature type="signal peptide" evidence="1">
    <location>
        <begin position="1"/>
        <end position="22"/>
    </location>
</feature>
<dbReference type="CDD" id="cd08589">
    <property type="entry name" value="PI-PLCc_SaPLC1_like"/>
    <property type="match status" value="1"/>
</dbReference>
<evidence type="ECO:0000313" key="3">
    <source>
        <dbReference type="Proteomes" id="UP000289437"/>
    </source>
</evidence>
<comment type="caution">
    <text evidence="2">The sequence shown here is derived from an EMBL/GenBank/DDBJ whole genome shotgun (WGS) entry which is preliminary data.</text>
</comment>
<dbReference type="SUPFAM" id="SSF51695">
    <property type="entry name" value="PLC-like phosphodiesterases"/>
    <property type="match status" value="1"/>
</dbReference>
<dbReference type="AlphaFoldDB" id="A0A4Q0T328"/>
<dbReference type="Gene3D" id="3.20.20.190">
    <property type="entry name" value="Phosphatidylinositol (PI) phosphodiesterase"/>
    <property type="match status" value="1"/>
</dbReference>
<evidence type="ECO:0008006" key="4">
    <source>
        <dbReference type="Google" id="ProtNLM"/>
    </source>
</evidence>
<keyword evidence="1" id="KW-0732">Signal</keyword>
<feature type="chain" id="PRO_5020981473" description="Calcium-dependent phosphoinositide phospholipase C" evidence="1">
    <location>
        <begin position="23"/>
        <end position="391"/>
    </location>
</feature>
<reference evidence="2 3" key="1">
    <citation type="submission" date="2018-11" db="EMBL/GenBank/DDBJ databases">
        <authorList>
            <person name="Mardanov A.V."/>
            <person name="Ravin N.V."/>
            <person name="Dedysh S.N."/>
        </authorList>
    </citation>
    <scope>NUCLEOTIDE SEQUENCE [LARGE SCALE GENOMIC DNA]</scope>
    <source>
        <strain evidence="2 3">AF10</strain>
    </source>
</reference>
<proteinExistence type="predicted"/>
<dbReference type="InterPro" id="IPR032075">
    <property type="entry name" value="PI-PLC-C1"/>
</dbReference>
<sequence>MNRVFASLALALLPAASSVAIAQSSSAQDKIVHLNEIQVVGTHNSYNTGFAPSEAKYFSSHYAKAYRGLEYHHRSLADQLSGGARQLELDLVPDPKGGRFAHPKIVELTKEEGLPADADFDPTHEMDKPGFKVVHLGDLNERSSCQRFVQCLQDIRGWSKQHPHHVPLFILIEDKQGKISQLPGAVEAEPWTADTWDSLDREIRSVFREKEIITPDQVRGSYPTLEAAVLAGKWPTLQKSRGKVMFLLYIKKSAPAYLAGHAGLHDRVLFTNSDPGQPEAAFIERDRGTPEVINPLVKSGYLVRTRVDYNTDAGRDNDTTRRDALLASGVQIMSTDFPLSEPAPWSGYTVGLPGGVPARCNPVNAPAGCKDALFEPGTKSGGEMSPVNHPK</sequence>
<dbReference type="RefSeq" id="WP_128913865.1">
    <property type="nucleotide sequence ID" value="NZ_RDSM01000002.1"/>
</dbReference>
<keyword evidence="3" id="KW-1185">Reference proteome</keyword>
<name>A0A4Q0T328_9BACT</name>
<gene>
    <name evidence="2" type="ORF">GRAN_3255</name>
</gene>
<dbReference type="InterPro" id="IPR017946">
    <property type="entry name" value="PLC-like_Pdiesterase_TIM-brl"/>
</dbReference>
<accession>A0A4Q0T328</accession>
<dbReference type="Pfam" id="PF16670">
    <property type="entry name" value="PI-PLC-C1"/>
    <property type="match status" value="1"/>
</dbReference>
<dbReference type="Proteomes" id="UP000289437">
    <property type="component" value="Unassembled WGS sequence"/>
</dbReference>
<evidence type="ECO:0000256" key="1">
    <source>
        <dbReference type="SAM" id="SignalP"/>
    </source>
</evidence>
<dbReference type="OrthoDB" id="195526at2"/>
<protein>
    <recommendedName>
        <fullName evidence="4">Calcium-dependent phosphoinositide phospholipase C</fullName>
    </recommendedName>
</protein>
<organism evidence="2 3">
    <name type="scientific">Granulicella sibirica</name>
    <dbReference type="NCBI Taxonomy" id="2479048"/>
    <lineage>
        <taxon>Bacteria</taxon>
        <taxon>Pseudomonadati</taxon>
        <taxon>Acidobacteriota</taxon>
        <taxon>Terriglobia</taxon>
        <taxon>Terriglobales</taxon>
        <taxon>Acidobacteriaceae</taxon>
        <taxon>Granulicella</taxon>
    </lineage>
</organism>
<evidence type="ECO:0000313" key="2">
    <source>
        <dbReference type="EMBL" id="RXH56398.1"/>
    </source>
</evidence>
<dbReference type="EMBL" id="RDSM01000002">
    <property type="protein sequence ID" value="RXH56398.1"/>
    <property type="molecule type" value="Genomic_DNA"/>
</dbReference>